<accession>Q0CLM0</accession>
<dbReference type="AlphaFoldDB" id="Q0CLM0"/>
<evidence type="ECO:0000256" key="1">
    <source>
        <dbReference type="SAM" id="MobiDB-lite"/>
    </source>
</evidence>
<evidence type="ECO:0000313" key="3">
    <source>
        <dbReference type="Proteomes" id="UP000007963"/>
    </source>
</evidence>
<dbReference type="VEuPathDB" id="FungiDB:ATEG_05414"/>
<dbReference type="GeneID" id="4321072"/>
<dbReference type="OMA" id="PKAKMPN"/>
<name>Q0CLM0_ASPTN</name>
<dbReference type="EMBL" id="CH476600">
    <property type="protein sequence ID" value="EAU34483.1"/>
    <property type="molecule type" value="Genomic_DNA"/>
</dbReference>
<proteinExistence type="predicted"/>
<organism evidence="2 3">
    <name type="scientific">Aspergillus terreus (strain NIH 2624 / FGSC A1156)</name>
    <dbReference type="NCBI Taxonomy" id="341663"/>
    <lineage>
        <taxon>Eukaryota</taxon>
        <taxon>Fungi</taxon>
        <taxon>Dikarya</taxon>
        <taxon>Ascomycota</taxon>
        <taxon>Pezizomycotina</taxon>
        <taxon>Eurotiomycetes</taxon>
        <taxon>Eurotiomycetidae</taxon>
        <taxon>Eurotiales</taxon>
        <taxon>Aspergillaceae</taxon>
        <taxon>Aspergillus</taxon>
        <taxon>Aspergillus subgen. Circumdati</taxon>
    </lineage>
</organism>
<evidence type="ECO:0008006" key="4">
    <source>
        <dbReference type="Google" id="ProtNLM"/>
    </source>
</evidence>
<dbReference type="HOGENOM" id="CLU_1073556_0_0_1"/>
<dbReference type="STRING" id="341663.Q0CLM0"/>
<gene>
    <name evidence="2" type="ORF">ATEG_05414</name>
</gene>
<dbReference type="OrthoDB" id="4653208at2759"/>
<dbReference type="RefSeq" id="XP_001214592.1">
    <property type="nucleotide sequence ID" value="XM_001214592.1"/>
</dbReference>
<evidence type="ECO:0000313" key="2">
    <source>
        <dbReference type="EMBL" id="EAU34483.1"/>
    </source>
</evidence>
<protein>
    <recommendedName>
        <fullName evidence="4">Peptidase A2 domain-containing protein</fullName>
    </recommendedName>
</protein>
<dbReference type="Proteomes" id="UP000007963">
    <property type="component" value="Unassembled WGS sequence"/>
</dbReference>
<feature type="region of interest" description="Disordered" evidence="1">
    <location>
        <begin position="78"/>
        <end position="102"/>
    </location>
</feature>
<reference evidence="3" key="1">
    <citation type="submission" date="2005-09" db="EMBL/GenBank/DDBJ databases">
        <title>Annotation of the Aspergillus terreus NIH2624 genome.</title>
        <authorList>
            <person name="Birren B.W."/>
            <person name="Lander E.S."/>
            <person name="Galagan J.E."/>
            <person name="Nusbaum C."/>
            <person name="Devon K."/>
            <person name="Henn M."/>
            <person name="Ma L.-J."/>
            <person name="Jaffe D.B."/>
            <person name="Butler J."/>
            <person name="Alvarez P."/>
            <person name="Gnerre S."/>
            <person name="Grabherr M."/>
            <person name="Kleber M."/>
            <person name="Mauceli E.W."/>
            <person name="Brockman W."/>
            <person name="Rounsley S."/>
            <person name="Young S.K."/>
            <person name="LaButti K."/>
            <person name="Pushparaj V."/>
            <person name="DeCaprio D."/>
            <person name="Crawford M."/>
            <person name="Koehrsen M."/>
            <person name="Engels R."/>
            <person name="Montgomery P."/>
            <person name="Pearson M."/>
            <person name="Howarth C."/>
            <person name="Larson L."/>
            <person name="Luoma S."/>
            <person name="White J."/>
            <person name="Alvarado L."/>
            <person name="Kodira C.D."/>
            <person name="Zeng Q."/>
            <person name="Oleary S."/>
            <person name="Yandava C."/>
            <person name="Denning D.W."/>
            <person name="Nierman W.C."/>
            <person name="Milne T."/>
            <person name="Madden K."/>
        </authorList>
    </citation>
    <scope>NUCLEOTIDE SEQUENCE [LARGE SCALE GENOMIC DNA]</scope>
    <source>
        <strain evidence="3">NIH 2624 / FGSC A1156</strain>
    </source>
</reference>
<sequence>MAEIYPPSLVLAEIAENLDRHHGELRVTLPSNHFTQQQGLSATLDCVGELSDRVFLPTTNPARRQALRRQALESKHVFDGSTRPIRAPGKLKPDDIPPTPSPERRALLKKKFLDENEHPSRPYVLETALLRTDHALAAVVGNANVSAVDWESGMPKCRLSQIEMLWDTGAQTTIITKDILDEQFQAHLSDPVHRAYRNQDGTRVQISFALEFTNSVLVLDHIAWVVDKEFVPNRAIRHYPRAERLHRLTAAASNSAVHP</sequence>